<sequence length="100" mass="11156">MSSCNHDPAVSPHALLRLARRRARMKLGWYLHATVYVLVNLGLAALAALHGRHWAIYPAVFWGLGLAIHGAAVWLCSPRGTLWTHLVNRELRALQSLNTK</sequence>
<gene>
    <name evidence="3" type="ORF">ACFSW6_19680</name>
</gene>
<keyword evidence="1" id="KW-0812">Transmembrane</keyword>
<feature type="transmembrane region" description="Helical" evidence="1">
    <location>
        <begin position="55"/>
        <end position="76"/>
    </location>
</feature>
<reference evidence="4" key="1">
    <citation type="journal article" date="2019" name="Int. J. Syst. Evol. Microbiol.">
        <title>The Global Catalogue of Microorganisms (GCM) 10K type strain sequencing project: providing services to taxonomists for standard genome sequencing and annotation.</title>
        <authorList>
            <consortium name="The Broad Institute Genomics Platform"/>
            <consortium name="The Broad Institute Genome Sequencing Center for Infectious Disease"/>
            <person name="Wu L."/>
            <person name="Ma J."/>
        </authorList>
    </citation>
    <scope>NUCLEOTIDE SEQUENCE [LARGE SCALE GENOMIC DNA]</scope>
    <source>
        <strain evidence="4">TISTR 1906</strain>
    </source>
</reference>
<feature type="domain" description="2TM" evidence="2">
    <location>
        <begin position="19"/>
        <end position="75"/>
    </location>
</feature>
<feature type="transmembrane region" description="Helical" evidence="1">
    <location>
        <begin position="27"/>
        <end position="49"/>
    </location>
</feature>
<protein>
    <submittedName>
        <fullName evidence="3">2TM domain-containing protein</fullName>
    </submittedName>
</protein>
<evidence type="ECO:0000256" key="1">
    <source>
        <dbReference type="SAM" id="Phobius"/>
    </source>
</evidence>
<evidence type="ECO:0000313" key="4">
    <source>
        <dbReference type="Proteomes" id="UP001597463"/>
    </source>
</evidence>
<dbReference type="EMBL" id="JBHUMV010000010">
    <property type="protein sequence ID" value="MFD2756300.1"/>
    <property type="molecule type" value="Genomic_DNA"/>
</dbReference>
<dbReference type="Pfam" id="PF13239">
    <property type="entry name" value="2TM"/>
    <property type="match status" value="1"/>
</dbReference>
<comment type="caution">
    <text evidence="3">The sequence shown here is derived from an EMBL/GenBank/DDBJ whole genome shotgun (WGS) entry which is preliminary data.</text>
</comment>
<organism evidence="3 4">
    <name type="scientific">Comamonas terrae</name>
    <dbReference type="NCBI Taxonomy" id="673548"/>
    <lineage>
        <taxon>Bacteria</taxon>
        <taxon>Pseudomonadati</taxon>
        <taxon>Pseudomonadota</taxon>
        <taxon>Betaproteobacteria</taxon>
        <taxon>Burkholderiales</taxon>
        <taxon>Comamonadaceae</taxon>
        <taxon>Comamonas</taxon>
    </lineage>
</organism>
<keyword evidence="1" id="KW-0472">Membrane</keyword>
<evidence type="ECO:0000259" key="2">
    <source>
        <dbReference type="Pfam" id="PF13239"/>
    </source>
</evidence>
<evidence type="ECO:0000313" key="3">
    <source>
        <dbReference type="EMBL" id="MFD2756300.1"/>
    </source>
</evidence>
<keyword evidence="1" id="KW-1133">Transmembrane helix</keyword>
<accession>A0ABW5US71</accession>
<keyword evidence="4" id="KW-1185">Reference proteome</keyword>
<dbReference type="Proteomes" id="UP001597463">
    <property type="component" value="Unassembled WGS sequence"/>
</dbReference>
<dbReference type="RefSeq" id="WP_066476469.1">
    <property type="nucleotide sequence ID" value="NZ_BCNT01000006.1"/>
</dbReference>
<proteinExistence type="predicted"/>
<name>A0ABW5US71_9BURK</name>
<dbReference type="InterPro" id="IPR025698">
    <property type="entry name" value="2TM_dom"/>
</dbReference>